<proteinExistence type="predicted"/>
<evidence type="ECO:0000313" key="1">
    <source>
        <dbReference type="EMBL" id="MPN52231.1"/>
    </source>
</evidence>
<sequence length="116" mass="13131">MIFIHDDCSVWKEGLCKFGVGAPHIADEELYLQAFFPGNVPPIISQMALGPIRENVEDPALFRINQNALIFTGRSIAFEFVNGKRLWKLVRRRIANRVQKAADRLDGNTGKLCDLF</sequence>
<comment type="caution">
    <text evidence="1">The sequence shown here is derived from an EMBL/GenBank/DDBJ whole genome shotgun (WGS) entry which is preliminary data.</text>
</comment>
<organism evidence="1">
    <name type="scientific">bioreactor metagenome</name>
    <dbReference type="NCBI Taxonomy" id="1076179"/>
    <lineage>
        <taxon>unclassified sequences</taxon>
        <taxon>metagenomes</taxon>
        <taxon>ecological metagenomes</taxon>
    </lineage>
</organism>
<name>A0A645ILR0_9ZZZZ</name>
<reference evidence="1" key="1">
    <citation type="submission" date="2019-08" db="EMBL/GenBank/DDBJ databases">
        <authorList>
            <person name="Kucharzyk K."/>
            <person name="Murdoch R.W."/>
            <person name="Higgins S."/>
            <person name="Loffler F."/>
        </authorList>
    </citation>
    <scope>NUCLEOTIDE SEQUENCE</scope>
</reference>
<dbReference type="EMBL" id="VSSQ01118135">
    <property type="protein sequence ID" value="MPN52231.1"/>
    <property type="molecule type" value="Genomic_DNA"/>
</dbReference>
<protein>
    <submittedName>
        <fullName evidence="1">Uncharacterized protein</fullName>
    </submittedName>
</protein>
<dbReference type="AlphaFoldDB" id="A0A645ILR0"/>
<gene>
    <name evidence="1" type="ORF">SDC9_199887</name>
</gene>
<accession>A0A645ILR0</accession>